<evidence type="ECO:0000313" key="9">
    <source>
        <dbReference type="EMBL" id="CFQ57749.1"/>
    </source>
</evidence>
<organism evidence="9 12">
    <name type="scientific">Yersinia enterocolitica</name>
    <dbReference type="NCBI Taxonomy" id="630"/>
    <lineage>
        <taxon>Bacteria</taxon>
        <taxon>Pseudomonadati</taxon>
        <taxon>Pseudomonadota</taxon>
        <taxon>Gammaproteobacteria</taxon>
        <taxon>Enterobacterales</taxon>
        <taxon>Yersiniaceae</taxon>
        <taxon>Yersinia</taxon>
    </lineage>
</organism>
<dbReference type="NCBIfam" id="NF008070">
    <property type="entry name" value="PRK10807.1"/>
    <property type="match status" value="1"/>
</dbReference>
<evidence type="ECO:0000256" key="1">
    <source>
        <dbReference type="ARBA" id="ARBA00004533"/>
    </source>
</evidence>
<feature type="transmembrane region" description="Helical" evidence="7">
    <location>
        <begin position="21"/>
        <end position="41"/>
    </location>
</feature>
<keyword evidence="4 7" id="KW-0812">Transmembrane</keyword>
<dbReference type="GO" id="GO:0005886">
    <property type="term" value="C:plasma membrane"/>
    <property type="evidence" value="ECO:0007669"/>
    <property type="project" value="UniProtKB-SubCell"/>
</dbReference>
<proteinExistence type="predicted"/>
<dbReference type="InterPro" id="IPR051800">
    <property type="entry name" value="PqiA-PqiB_transport"/>
</dbReference>
<dbReference type="PATRIC" id="fig|630.129.peg.2633"/>
<evidence type="ECO:0000259" key="8">
    <source>
        <dbReference type="Pfam" id="PF02470"/>
    </source>
</evidence>
<evidence type="ECO:0000313" key="12">
    <source>
        <dbReference type="Proteomes" id="UP000048841"/>
    </source>
</evidence>
<dbReference type="RefSeq" id="WP_013650076.1">
    <property type="nucleotide sequence ID" value="NZ_CGBR01000005.1"/>
</dbReference>
<evidence type="ECO:0000313" key="11">
    <source>
        <dbReference type="Proteomes" id="UP000041601"/>
    </source>
</evidence>
<keyword evidence="2" id="KW-1003">Cell membrane</keyword>
<sequence>MTDNNPSQGVAEIEKIKRWSPVWIIPIVTALIGAWILFYHFSHQGPQVVMTTLNAEGIEAGKTKIKSRSVDVGIVEQVTLSEDLNHVIVKARLNSGMNTLLHSDTVFWVVKPQIGREGVSGLGTLLSGAYIELQPGGKGKPLNEFALLDSPPLASPDAKGLRIILDSEQAGQLNAGDPVLFRGYRVGSVETSAFDAKSRLMRYQLFIGAPYDSLVTSNVRFWKDSGVAVDLSSQGMRVEMASLATLFSGGVSFDVPDGLDPGKQITEAKAEFKLFDNRSSIQNSLYTEHEDFLLFFSDSVRGLQAGAPVEFRGIRIGTVGDVPFFAEGMRQRVDNDFRIPVLIRIEPGRFREDLGPDANFEKILKTAKERGLRASLKSGNLLTGALFVDLDFYPDAKPWKGPLEVAGYPLLPTVSGGLAQIQQKVMQTLDKINSLPLDPMVTEVTKTLAESQKTMRETQKTLESLTALTSSPAMQDLPKDLQKTLNELNRSMKGFQPGSPAYNKMVGDMQRLDQVLRELQPVLRTLNEKSNALVFEAAGSQDPQPKKAKK</sequence>
<dbReference type="EMBL" id="CGBR01000005">
    <property type="protein sequence ID" value="CFQ57749.1"/>
    <property type="molecule type" value="Genomic_DNA"/>
</dbReference>
<keyword evidence="11" id="KW-1185">Reference proteome</keyword>
<evidence type="ECO:0000313" key="10">
    <source>
        <dbReference type="EMBL" id="CND56654.1"/>
    </source>
</evidence>
<dbReference type="Pfam" id="PF02470">
    <property type="entry name" value="MlaD"/>
    <property type="match status" value="3"/>
</dbReference>
<keyword evidence="5 7" id="KW-1133">Transmembrane helix</keyword>
<protein>
    <submittedName>
        <fullName evidence="9">Paraquat-inducible protein B</fullName>
    </submittedName>
</protein>
<feature type="domain" description="Mce/MlaD" evidence="8">
    <location>
        <begin position="298"/>
        <end position="392"/>
    </location>
</feature>
<dbReference type="Proteomes" id="UP000048841">
    <property type="component" value="Unassembled WGS sequence"/>
</dbReference>
<dbReference type="KEGG" id="yet:CH48_81"/>
<reference evidence="9 12" key="2">
    <citation type="submission" date="2015-03" db="EMBL/GenBank/DDBJ databases">
        <authorList>
            <person name="Murphy D."/>
        </authorList>
    </citation>
    <scope>NUCLEOTIDE SEQUENCE [LARGE SCALE GENOMIC DNA]</scope>
    <source>
        <strain evidence="9 12">IP26249</strain>
    </source>
</reference>
<dbReference type="PANTHER" id="PTHR30462:SF2">
    <property type="entry name" value="INTERMEMBRANE TRANSPORT PROTEIN PQIB"/>
    <property type="match status" value="1"/>
</dbReference>
<dbReference type="AlphaFoldDB" id="A0A0E1NHJ2"/>
<dbReference type="Proteomes" id="UP000041601">
    <property type="component" value="Unassembled WGS sequence"/>
</dbReference>
<dbReference type="PANTHER" id="PTHR30462">
    <property type="entry name" value="INTERMEMBRANE TRANSPORT PROTEIN PQIB-RELATED"/>
    <property type="match status" value="1"/>
</dbReference>
<evidence type="ECO:0000256" key="5">
    <source>
        <dbReference type="ARBA" id="ARBA00022989"/>
    </source>
</evidence>
<evidence type="ECO:0000256" key="4">
    <source>
        <dbReference type="ARBA" id="ARBA00022692"/>
    </source>
</evidence>
<evidence type="ECO:0000256" key="6">
    <source>
        <dbReference type="ARBA" id="ARBA00023136"/>
    </source>
</evidence>
<evidence type="ECO:0000256" key="2">
    <source>
        <dbReference type="ARBA" id="ARBA00022475"/>
    </source>
</evidence>
<comment type="subcellular location">
    <subcellularLocation>
        <location evidence="1">Cell inner membrane</location>
    </subcellularLocation>
</comment>
<evidence type="ECO:0000256" key="3">
    <source>
        <dbReference type="ARBA" id="ARBA00022519"/>
    </source>
</evidence>
<dbReference type="EMBL" id="CPXJ01000015">
    <property type="protein sequence ID" value="CND56654.1"/>
    <property type="molecule type" value="Genomic_DNA"/>
</dbReference>
<feature type="domain" description="Mce/MlaD" evidence="8">
    <location>
        <begin position="45"/>
        <end position="136"/>
    </location>
</feature>
<dbReference type="InterPro" id="IPR003399">
    <property type="entry name" value="Mce/MlaD"/>
</dbReference>
<keyword evidence="3" id="KW-0997">Cell inner membrane</keyword>
<evidence type="ECO:0000256" key="7">
    <source>
        <dbReference type="SAM" id="Phobius"/>
    </source>
</evidence>
<gene>
    <name evidence="9" type="ORF">ERS137941_01212</name>
    <name evidence="10" type="ORF">ERS137959_01530</name>
</gene>
<name>A0A0E1NHJ2_YEREN</name>
<reference evidence="10 11" key="1">
    <citation type="submission" date="2015-03" db="EMBL/GenBank/DDBJ databases">
        <authorList>
            <consortium name="Pathogen Informatics"/>
            <person name="Murphy D."/>
        </authorList>
    </citation>
    <scope>NUCLEOTIDE SEQUENCE [LARGE SCALE GENOMIC DNA]</scope>
    <source>
        <strain evidence="10 11">IP05342</strain>
    </source>
</reference>
<keyword evidence="6 7" id="KW-0472">Membrane</keyword>
<accession>A0A0E1NHJ2</accession>
<feature type="domain" description="Mce/MlaD" evidence="8">
    <location>
        <begin position="160"/>
        <end position="227"/>
    </location>
</feature>